<evidence type="ECO:0000313" key="4">
    <source>
        <dbReference type="Proteomes" id="UP000727857"/>
    </source>
</evidence>
<reference evidence="3" key="1">
    <citation type="submission" date="2020-10" db="EMBL/GenBank/DDBJ databases">
        <authorList>
            <person name="Gilroy R."/>
        </authorList>
    </citation>
    <scope>NUCLEOTIDE SEQUENCE</scope>
    <source>
        <strain evidence="3">517</strain>
    </source>
</reference>
<dbReference type="GO" id="GO:0016831">
    <property type="term" value="F:carboxy-lyase activity"/>
    <property type="evidence" value="ECO:0007669"/>
    <property type="project" value="InterPro"/>
</dbReference>
<evidence type="ECO:0000259" key="2">
    <source>
        <dbReference type="Pfam" id="PF04909"/>
    </source>
</evidence>
<dbReference type="PANTHER" id="PTHR21240">
    <property type="entry name" value="2-AMINO-3-CARBOXYLMUCONATE-6-SEMIALDEHYDE DECARBOXYLASE"/>
    <property type="match status" value="1"/>
</dbReference>
<organism evidence="3 4">
    <name type="scientific">Candidatus Stercoripulliclostridium pullicola</name>
    <dbReference type="NCBI Taxonomy" id="2840953"/>
    <lineage>
        <taxon>Bacteria</taxon>
        <taxon>Bacillati</taxon>
        <taxon>Bacillota</taxon>
        <taxon>Clostridia</taxon>
        <taxon>Eubacteriales</taxon>
        <taxon>Candidatus Stercoripulliclostridium</taxon>
    </lineage>
</organism>
<dbReference type="GO" id="GO:0005737">
    <property type="term" value="C:cytoplasm"/>
    <property type="evidence" value="ECO:0007669"/>
    <property type="project" value="TreeGrafter"/>
</dbReference>
<proteinExistence type="predicted"/>
<protein>
    <submittedName>
        <fullName evidence="3">Amidohydrolase family protein</fullName>
    </submittedName>
</protein>
<gene>
    <name evidence="3" type="ORF">IAB16_01475</name>
</gene>
<keyword evidence="1" id="KW-0456">Lyase</keyword>
<evidence type="ECO:0000313" key="3">
    <source>
        <dbReference type="EMBL" id="MBO8423682.1"/>
    </source>
</evidence>
<dbReference type="InterPro" id="IPR032466">
    <property type="entry name" value="Metal_Hydrolase"/>
</dbReference>
<comment type="caution">
    <text evidence="3">The sequence shown here is derived from an EMBL/GenBank/DDBJ whole genome shotgun (WGS) entry which is preliminary data.</text>
</comment>
<accession>A0A940DGG9</accession>
<dbReference type="CDD" id="cd01292">
    <property type="entry name" value="metallo-dependent_hydrolases"/>
    <property type="match status" value="1"/>
</dbReference>
<dbReference type="SUPFAM" id="SSF51556">
    <property type="entry name" value="Metallo-dependent hydrolases"/>
    <property type="match status" value="1"/>
</dbReference>
<dbReference type="InterPro" id="IPR006680">
    <property type="entry name" value="Amidohydro-rel"/>
</dbReference>
<dbReference type="InterPro" id="IPR032465">
    <property type="entry name" value="ACMSD"/>
</dbReference>
<dbReference type="Proteomes" id="UP000727857">
    <property type="component" value="Unassembled WGS sequence"/>
</dbReference>
<dbReference type="EMBL" id="JADINF010000038">
    <property type="protein sequence ID" value="MBO8423682.1"/>
    <property type="molecule type" value="Genomic_DNA"/>
</dbReference>
<reference evidence="3" key="2">
    <citation type="journal article" date="2021" name="PeerJ">
        <title>Extensive microbial diversity within the chicken gut microbiome revealed by metagenomics and culture.</title>
        <authorList>
            <person name="Gilroy R."/>
            <person name="Ravi A."/>
            <person name="Getino M."/>
            <person name="Pursley I."/>
            <person name="Horton D.L."/>
            <person name="Alikhan N.F."/>
            <person name="Baker D."/>
            <person name="Gharbi K."/>
            <person name="Hall N."/>
            <person name="Watson M."/>
            <person name="Adriaenssens E.M."/>
            <person name="Foster-Nyarko E."/>
            <person name="Jarju S."/>
            <person name="Secka A."/>
            <person name="Antonio M."/>
            <person name="Oren A."/>
            <person name="Chaudhuri R.R."/>
            <person name="La Ragione R."/>
            <person name="Hildebrand F."/>
            <person name="Pallen M.J."/>
        </authorList>
    </citation>
    <scope>NUCLEOTIDE SEQUENCE</scope>
    <source>
        <strain evidence="3">517</strain>
    </source>
</reference>
<sequence>MRIIDVHSHIYPDKIADKASRSIADFYHIDARARGTAEVLLAEGREAGITAYVVNSVATNVRQVRHINEFILAETKAHPEFYGLIALHPDMDEGAIRDEIEWGILNGFKGIKLHPDFQHFYLDEDRAKKIYRAASGKLPILFHTGDSRFNFSSPRRMAKVAADFPDLICIAAHFGGWSEWHEVGVYKGLGNVYVDTSSTLAFISPDEAKKFIDFFGAEWFLFGVDFPMWNASEELERFMRVELSEEEREAILYKNTAKLLGIDLCQSGVLT</sequence>
<dbReference type="PANTHER" id="PTHR21240:SF28">
    <property type="entry name" value="ISO-OROTATE DECARBOXYLASE (EUROFUNG)"/>
    <property type="match status" value="1"/>
</dbReference>
<dbReference type="GO" id="GO:0016787">
    <property type="term" value="F:hydrolase activity"/>
    <property type="evidence" value="ECO:0007669"/>
    <property type="project" value="InterPro"/>
</dbReference>
<name>A0A940DGG9_9FIRM</name>
<dbReference type="Pfam" id="PF04909">
    <property type="entry name" value="Amidohydro_2"/>
    <property type="match status" value="1"/>
</dbReference>
<feature type="domain" description="Amidohydrolase-related" evidence="2">
    <location>
        <begin position="4"/>
        <end position="262"/>
    </location>
</feature>
<dbReference type="GO" id="GO:0019748">
    <property type="term" value="P:secondary metabolic process"/>
    <property type="evidence" value="ECO:0007669"/>
    <property type="project" value="TreeGrafter"/>
</dbReference>
<dbReference type="AlphaFoldDB" id="A0A940DGG9"/>
<dbReference type="Gene3D" id="3.20.20.140">
    <property type="entry name" value="Metal-dependent hydrolases"/>
    <property type="match status" value="1"/>
</dbReference>
<evidence type="ECO:0000256" key="1">
    <source>
        <dbReference type="ARBA" id="ARBA00023239"/>
    </source>
</evidence>